<evidence type="ECO:0000256" key="1">
    <source>
        <dbReference type="SAM" id="MobiDB-lite"/>
    </source>
</evidence>
<gene>
    <name evidence="2" type="ORF">ACFO3R_22595</name>
</gene>
<reference evidence="3" key="1">
    <citation type="journal article" date="2019" name="Int. J. Syst. Evol. Microbiol.">
        <title>The Global Catalogue of Microorganisms (GCM) 10K type strain sequencing project: providing services to taxonomists for standard genome sequencing and annotation.</title>
        <authorList>
            <consortium name="The Broad Institute Genomics Platform"/>
            <consortium name="The Broad Institute Genome Sequencing Center for Infectious Disease"/>
            <person name="Wu L."/>
            <person name="Ma J."/>
        </authorList>
    </citation>
    <scope>NUCLEOTIDE SEQUENCE [LARGE SCALE GENOMIC DNA]</scope>
    <source>
        <strain evidence="3">CCM 3243</strain>
    </source>
</reference>
<dbReference type="Proteomes" id="UP001595871">
    <property type="component" value="Unassembled WGS sequence"/>
</dbReference>
<dbReference type="EMBL" id="JBHSCF010000038">
    <property type="protein sequence ID" value="MFC4189150.1"/>
    <property type="molecule type" value="Genomic_DNA"/>
</dbReference>
<protein>
    <submittedName>
        <fullName evidence="2">Uncharacterized protein</fullName>
    </submittedName>
</protein>
<dbReference type="RefSeq" id="WP_381582108.1">
    <property type="nucleotide sequence ID" value="NZ_JBHSCF010000038.1"/>
</dbReference>
<evidence type="ECO:0000313" key="2">
    <source>
        <dbReference type="EMBL" id="MFC4189150.1"/>
    </source>
</evidence>
<evidence type="ECO:0000313" key="3">
    <source>
        <dbReference type="Proteomes" id="UP001595871"/>
    </source>
</evidence>
<feature type="non-terminal residue" evidence="2">
    <location>
        <position position="76"/>
    </location>
</feature>
<sequence length="76" mass="8218">MPTDPVTARSVCSDCSAAANAVRQQEAAAAKERQDAQKARRVENALEWLEQEQETETEPFPTCLSSPPVGLTTGRS</sequence>
<comment type="caution">
    <text evidence="2">The sequence shown here is derived from an EMBL/GenBank/DDBJ whole genome shotgun (WGS) entry which is preliminary data.</text>
</comment>
<keyword evidence="3" id="KW-1185">Reference proteome</keyword>
<feature type="region of interest" description="Disordered" evidence="1">
    <location>
        <begin position="51"/>
        <end position="76"/>
    </location>
</feature>
<accession>A0ABV8NA77</accession>
<organism evidence="2 3">
    <name type="scientific">Streptomyces flavovirens</name>
    <dbReference type="NCBI Taxonomy" id="52258"/>
    <lineage>
        <taxon>Bacteria</taxon>
        <taxon>Bacillati</taxon>
        <taxon>Actinomycetota</taxon>
        <taxon>Actinomycetes</taxon>
        <taxon>Kitasatosporales</taxon>
        <taxon>Streptomycetaceae</taxon>
        <taxon>Streptomyces</taxon>
    </lineage>
</organism>
<name>A0ABV8NA77_9ACTN</name>
<proteinExistence type="predicted"/>